<sequence>MTYEESMKIFKDLYLTCDSTRTFSIRMFPLLRLILCLKLQDYNRYSEIFG</sequence>
<organism evidence="1">
    <name type="scientific">Lepeophtheirus salmonis</name>
    <name type="common">Salmon louse</name>
    <name type="synonym">Caligus salmonis</name>
    <dbReference type="NCBI Taxonomy" id="72036"/>
    <lineage>
        <taxon>Eukaryota</taxon>
        <taxon>Metazoa</taxon>
        <taxon>Ecdysozoa</taxon>
        <taxon>Arthropoda</taxon>
        <taxon>Crustacea</taxon>
        <taxon>Multicrustacea</taxon>
        <taxon>Hexanauplia</taxon>
        <taxon>Copepoda</taxon>
        <taxon>Siphonostomatoida</taxon>
        <taxon>Caligidae</taxon>
        <taxon>Lepeophtheirus</taxon>
    </lineage>
</organism>
<reference evidence="1" key="1">
    <citation type="submission" date="2014-05" db="EMBL/GenBank/DDBJ databases">
        <authorList>
            <person name="Chronopoulou M."/>
        </authorList>
    </citation>
    <scope>NUCLEOTIDE SEQUENCE</scope>
    <source>
        <tissue evidence="1">Whole organism</tissue>
    </source>
</reference>
<name>A0A0K2UKL5_LEPSM</name>
<proteinExistence type="predicted"/>
<dbReference type="AlphaFoldDB" id="A0A0K2UKL5"/>
<protein>
    <submittedName>
        <fullName evidence="1">Uncharacterized protein</fullName>
    </submittedName>
</protein>
<evidence type="ECO:0000313" key="1">
    <source>
        <dbReference type="EMBL" id="CDW38437.1"/>
    </source>
</evidence>
<dbReference type="EMBL" id="HACA01021076">
    <property type="protein sequence ID" value="CDW38437.1"/>
    <property type="molecule type" value="Transcribed_RNA"/>
</dbReference>
<accession>A0A0K2UKL5</accession>